<dbReference type="InterPro" id="IPR018356">
    <property type="entry name" value="Tscrpt_reg_HTH_DeoR_CS"/>
</dbReference>
<keyword evidence="6" id="KW-1185">Reference proteome</keyword>
<accession>A0A136Q0E6</accession>
<gene>
    <name evidence="5" type="ORF">HMPREF3293_03165</name>
</gene>
<feature type="domain" description="HTH deoR-type" evidence="4">
    <location>
        <begin position="3"/>
        <end position="58"/>
    </location>
</feature>
<comment type="caution">
    <text evidence="5">The sequence shown here is derived from an EMBL/GenBank/DDBJ whole genome shotgun (WGS) entry which is preliminary data.</text>
</comment>
<protein>
    <submittedName>
        <fullName evidence="5">Transcriptional regulator, DeoR family</fullName>
    </submittedName>
</protein>
<reference evidence="6" key="1">
    <citation type="submission" date="2016-02" db="EMBL/GenBank/DDBJ databases">
        <authorList>
            <person name="Mitreva M."/>
            <person name="Pepin K.H."/>
            <person name="Mihindukulasuriya K.A."/>
            <person name="Fulton R."/>
            <person name="Fronick C."/>
            <person name="O'Laughlin M."/>
            <person name="Miner T."/>
            <person name="Herter B."/>
            <person name="Rosa B.A."/>
            <person name="Cordes M."/>
            <person name="Tomlinson C."/>
            <person name="Wollam A."/>
            <person name="Palsikar V.B."/>
            <person name="Mardis E.R."/>
            <person name="Wilson R.K."/>
        </authorList>
    </citation>
    <scope>NUCLEOTIDE SEQUENCE [LARGE SCALE GENOMIC DNA]</scope>
    <source>
        <strain evidence="6">DSM 22607</strain>
    </source>
</reference>
<sequence>MFASERRKKICQMLMDYKSVDVSRLSKLFNISTVTIRKDLELLESEGILTRTHGGAILNDSFPQQEHTPDAVEDMCNPEESLIATIASHFIQDDEFIFLGTGSICTQISRILPEKKNLTIVTNNISAAIHLKKNPELNVIIASGTFGVYNGYYGVMDAFYTGFLDNMYFDKVFIAVDGISLNTGYSVDNSNLCLTYQNVCAKTGEVIVCAESSKFSRNSFARIGAPDLATKIITAEAIPEEYSDYFYSHNIPVYHSYRLDDIQAD</sequence>
<dbReference type="InterPro" id="IPR036390">
    <property type="entry name" value="WH_DNA-bd_sf"/>
</dbReference>
<dbReference type="PRINTS" id="PR00037">
    <property type="entry name" value="HTHLACR"/>
</dbReference>
<dbReference type="PROSITE" id="PS51000">
    <property type="entry name" value="HTH_DEOR_2"/>
    <property type="match status" value="1"/>
</dbReference>
<dbReference type="SUPFAM" id="SSF46785">
    <property type="entry name" value="Winged helix' DNA-binding domain"/>
    <property type="match status" value="1"/>
</dbReference>
<dbReference type="AlphaFoldDB" id="A0A136Q0E6"/>
<evidence type="ECO:0000256" key="2">
    <source>
        <dbReference type="ARBA" id="ARBA00023125"/>
    </source>
</evidence>
<dbReference type="SMART" id="SM00420">
    <property type="entry name" value="HTH_DEOR"/>
    <property type="match status" value="1"/>
</dbReference>
<keyword evidence="3" id="KW-0804">Transcription</keyword>
<evidence type="ECO:0000259" key="4">
    <source>
        <dbReference type="PROSITE" id="PS51000"/>
    </source>
</evidence>
<dbReference type="SUPFAM" id="SSF100950">
    <property type="entry name" value="NagB/RpiA/CoA transferase-like"/>
    <property type="match status" value="1"/>
</dbReference>
<dbReference type="OrthoDB" id="9797223at2"/>
<dbReference type="GO" id="GO:0003677">
    <property type="term" value="F:DNA binding"/>
    <property type="evidence" value="ECO:0007669"/>
    <property type="project" value="UniProtKB-KW"/>
</dbReference>
<keyword evidence="1" id="KW-0805">Transcription regulation</keyword>
<evidence type="ECO:0000256" key="3">
    <source>
        <dbReference type="ARBA" id="ARBA00023163"/>
    </source>
</evidence>
<dbReference type="EMBL" id="LSZW01000067">
    <property type="protein sequence ID" value="KXK64117.1"/>
    <property type="molecule type" value="Genomic_DNA"/>
</dbReference>
<proteinExistence type="predicted"/>
<dbReference type="GO" id="GO:0003700">
    <property type="term" value="F:DNA-binding transcription factor activity"/>
    <property type="evidence" value="ECO:0007669"/>
    <property type="project" value="InterPro"/>
</dbReference>
<dbReference type="SMART" id="SM01134">
    <property type="entry name" value="DeoRC"/>
    <property type="match status" value="1"/>
</dbReference>
<evidence type="ECO:0000256" key="1">
    <source>
        <dbReference type="ARBA" id="ARBA00023015"/>
    </source>
</evidence>
<dbReference type="Pfam" id="PF00455">
    <property type="entry name" value="DeoRC"/>
    <property type="match status" value="1"/>
</dbReference>
<dbReference type="InterPro" id="IPR037171">
    <property type="entry name" value="NagB/RpiA_transferase-like"/>
</dbReference>
<evidence type="ECO:0000313" key="6">
    <source>
        <dbReference type="Proteomes" id="UP000070366"/>
    </source>
</evidence>
<organism evidence="5 6">
    <name type="scientific">Christensenella minuta</name>
    <dbReference type="NCBI Taxonomy" id="626937"/>
    <lineage>
        <taxon>Bacteria</taxon>
        <taxon>Bacillati</taxon>
        <taxon>Bacillota</taxon>
        <taxon>Clostridia</taxon>
        <taxon>Christensenellales</taxon>
        <taxon>Christensenellaceae</taxon>
        <taxon>Christensenella</taxon>
    </lineage>
</organism>
<dbReference type="InterPro" id="IPR001034">
    <property type="entry name" value="DeoR_HTH"/>
</dbReference>
<dbReference type="KEGG" id="cmiu:B1H56_13480"/>
<dbReference type="InterPro" id="IPR036388">
    <property type="entry name" value="WH-like_DNA-bd_sf"/>
</dbReference>
<dbReference type="PANTHER" id="PTHR30363:SF44">
    <property type="entry name" value="AGA OPERON TRANSCRIPTIONAL REPRESSOR-RELATED"/>
    <property type="match status" value="1"/>
</dbReference>
<dbReference type="Gene3D" id="1.10.10.10">
    <property type="entry name" value="Winged helix-like DNA-binding domain superfamily/Winged helix DNA-binding domain"/>
    <property type="match status" value="1"/>
</dbReference>
<dbReference type="STRING" id="626937.HMPREF3293_03165"/>
<evidence type="ECO:0000313" key="5">
    <source>
        <dbReference type="EMBL" id="KXK64117.1"/>
    </source>
</evidence>
<dbReference type="InterPro" id="IPR014036">
    <property type="entry name" value="DeoR-like_C"/>
</dbReference>
<name>A0A136Q0E6_9FIRM</name>
<dbReference type="InterPro" id="IPR050313">
    <property type="entry name" value="Carb_Metab_HTH_regulators"/>
</dbReference>
<dbReference type="RefSeq" id="WP_066522748.1">
    <property type="nucleotide sequence ID" value="NZ_CABMOF010000010.1"/>
</dbReference>
<dbReference type="PROSITE" id="PS00894">
    <property type="entry name" value="HTH_DEOR_1"/>
    <property type="match status" value="1"/>
</dbReference>
<dbReference type="Gene3D" id="3.40.50.1360">
    <property type="match status" value="1"/>
</dbReference>
<keyword evidence="2" id="KW-0238">DNA-binding</keyword>
<dbReference type="Proteomes" id="UP000070366">
    <property type="component" value="Unassembled WGS sequence"/>
</dbReference>
<dbReference type="Pfam" id="PF08220">
    <property type="entry name" value="HTH_DeoR"/>
    <property type="match status" value="1"/>
</dbReference>
<dbReference type="PANTHER" id="PTHR30363">
    <property type="entry name" value="HTH-TYPE TRANSCRIPTIONAL REGULATOR SRLR-RELATED"/>
    <property type="match status" value="1"/>
</dbReference>